<feature type="compositionally biased region" description="Polar residues" evidence="1">
    <location>
        <begin position="401"/>
        <end position="410"/>
    </location>
</feature>
<organism evidence="2 3">
    <name type="scientific">Toxocara canis</name>
    <name type="common">Canine roundworm</name>
    <dbReference type="NCBI Taxonomy" id="6265"/>
    <lineage>
        <taxon>Eukaryota</taxon>
        <taxon>Metazoa</taxon>
        <taxon>Ecdysozoa</taxon>
        <taxon>Nematoda</taxon>
        <taxon>Chromadorea</taxon>
        <taxon>Rhabditida</taxon>
        <taxon>Spirurina</taxon>
        <taxon>Ascaridomorpha</taxon>
        <taxon>Ascaridoidea</taxon>
        <taxon>Toxocaridae</taxon>
        <taxon>Toxocara</taxon>
    </lineage>
</organism>
<feature type="compositionally biased region" description="Polar residues" evidence="1">
    <location>
        <begin position="329"/>
        <end position="351"/>
    </location>
</feature>
<feature type="region of interest" description="Disordered" evidence="1">
    <location>
        <begin position="150"/>
        <end position="173"/>
    </location>
</feature>
<dbReference type="AlphaFoldDB" id="A0A0B2UWH8"/>
<dbReference type="EMBL" id="JPKZ01003101">
    <property type="protein sequence ID" value="KHN73599.1"/>
    <property type="molecule type" value="Genomic_DNA"/>
</dbReference>
<feature type="compositionally biased region" description="Low complexity" evidence="1">
    <location>
        <begin position="352"/>
        <end position="363"/>
    </location>
</feature>
<evidence type="ECO:0000313" key="2">
    <source>
        <dbReference type="EMBL" id="KHN73599.1"/>
    </source>
</evidence>
<name>A0A0B2UWH8_TOXCA</name>
<accession>A0A0B2UWH8</accession>
<feature type="region of interest" description="Disordered" evidence="1">
    <location>
        <begin position="391"/>
        <end position="410"/>
    </location>
</feature>
<sequence length="680" mass="74176">MNAGGLATVQPIAQTAIPQERTTPHQHVKRMTCDGETLSAASLELRARFAGSIEKMKVIAERAKQRQDAARPALIKREREDQQKYHRRYMESAMKQHAEQQAKSREMNNTVMHPLLNANAQTPLIPHAYNRFAPAPGASIAPISSTPISALNRPHNRKRQFEQIQSWQQQSSMCSPMGGMPPGAHMQRAYSMPHVLTELTSSVEMISQQPQRNVVFPDSSINLPCQNLNVSVSSSPSVSSLQGVTLDRSSSANDMKPVMGGCSSESLPPSTITSPASIDEMHNEAVIPELAESQMKNLMDQFGPGNPLSDLGDGCLDGVLAGHAEHGEQPSTSTQNVPSEITHSPHSHSIASVNSNSVVSPTSVGGGTPNGVTGPASVPPAAVHASGMSNSACNARAEPPTSANSLSNGVTLETFGGTSLGAPLGSSTPSTSSGSCCFSQMPSTSTFPPSCTPPMQRRPRIPYPGACHSDMMRNQQYDPRQQQHQMMMNQPARMSPAHQRFMYPCMSVGDQQLSDSNALLRMRQSVDDLAASVEKRAAFAPRFAPSNIDHTNIQMKQELSSGQPFIADSTRITYPQAVRQMHHVAMPSQHMFAAYSMHPQQPNIQSASTPDYSYPMRATQTINHQMAIASTPDYSYPMRATQTINHQMAMYQMNGQMVSQQQHFGQQYYPSRNIYNYRYC</sequence>
<gene>
    <name evidence="2" type="ORF">Tcan_06230</name>
</gene>
<feature type="region of interest" description="Disordered" evidence="1">
    <location>
        <begin position="309"/>
        <end position="386"/>
    </location>
</feature>
<reference evidence="2 3" key="1">
    <citation type="submission" date="2014-11" db="EMBL/GenBank/DDBJ databases">
        <title>Genetic blueprint of the zoonotic pathogen Toxocara canis.</title>
        <authorList>
            <person name="Zhu X.-Q."/>
            <person name="Korhonen P.K."/>
            <person name="Cai H."/>
            <person name="Young N.D."/>
            <person name="Nejsum P."/>
            <person name="von Samson-Himmelstjerna G."/>
            <person name="Boag P.R."/>
            <person name="Tan P."/>
            <person name="Li Q."/>
            <person name="Min J."/>
            <person name="Yang Y."/>
            <person name="Wang X."/>
            <person name="Fang X."/>
            <person name="Hall R.S."/>
            <person name="Hofmann A."/>
            <person name="Sternberg P.W."/>
            <person name="Jex A.R."/>
            <person name="Gasser R.B."/>
        </authorList>
    </citation>
    <scope>NUCLEOTIDE SEQUENCE [LARGE SCALE GENOMIC DNA]</scope>
    <source>
        <strain evidence="2">PN_DK_2014</strain>
    </source>
</reference>
<keyword evidence="3" id="KW-1185">Reference proteome</keyword>
<feature type="compositionally biased region" description="Low complexity" evidence="1">
    <location>
        <begin position="370"/>
        <end position="386"/>
    </location>
</feature>
<dbReference type="OrthoDB" id="5837023at2759"/>
<comment type="caution">
    <text evidence="2">The sequence shown here is derived from an EMBL/GenBank/DDBJ whole genome shotgun (WGS) entry which is preliminary data.</text>
</comment>
<evidence type="ECO:0000313" key="3">
    <source>
        <dbReference type="Proteomes" id="UP000031036"/>
    </source>
</evidence>
<dbReference type="Proteomes" id="UP000031036">
    <property type="component" value="Unassembled WGS sequence"/>
</dbReference>
<feature type="compositionally biased region" description="Low complexity" evidence="1">
    <location>
        <begin position="162"/>
        <end position="173"/>
    </location>
</feature>
<protein>
    <submittedName>
        <fullName evidence="2">Uncharacterized protein</fullName>
    </submittedName>
</protein>
<proteinExistence type="predicted"/>
<evidence type="ECO:0000256" key="1">
    <source>
        <dbReference type="SAM" id="MobiDB-lite"/>
    </source>
</evidence>